<feature type="non-terminal residue" evidence="2">
    <location>
        <position position="187"/>
    </location>
</feature>
<dbReference type="Proteomes" id="UP000037020">
    <property type="component" value="Unassembled WGS sequence"/>
</dbReference>
<dbReference type="Gene3D" id="3.30.559.30">
    <property type="entry name" value="Nonribosomal peptide synthetase, condensation domain"/>
    <property type="match status" value="1"/>
</dbReference>
<accession>A0ABR5IRB8</accession>
<dbReference type="Pfam" id="PF00668">
    <property type="entry name" value="Condensation"/>
    <property type="match status" value="1"/>
</dbReference>
<evidence type="ECO:0000259" key="1">
    <source>
        <dbReference type="Pfam" id="PF00668"/>
    </source>
</evidence>
<evidence type="ECO:0000313" key="3">
    <source>
        <dbReference type="Proteomes" id="UP000037020"/>
    </source>
</evidence>
<dbReference type="PANTHER" id="PTHR45527">
    <property type="entry name" value="NONRIBOSOMAL PEPTIDE SYNTHETASE"/>
    <property type="match status" value="1"/>
</dbReference>
<reference evidence="2 3" key="1">
    <citation type="submission" date="2015-07" db="EMBL/GenBank/DDBJ databases">
        <authorList>
            <person name="Ju K.-S."/>
            <person name="Doroghazi J.R."/>
            <person name="Metcalf W.W."/>
        </authorList>
    </citation>
    <scope>NUCLEOTIDE SEQUENCE [LARGE SCALE GENOMIC DNA]</scope>
    <source>
        <strain evidence="2 3">NRRL B-3589</strain>
    </source>
</reference>
<dbReference type="EMBL" id="LGUT01004629">
    <property type="protein sequence ID" value="KOG43219.1"/>
    <property type="molecule type" value="Genomic_DNA"/>
</dbReference>
<organism evidence="2 3">
    <name type="scientific">Streptomyces varsoviensis</name>
    <dbReference type="NCBI Taxonomy" id="67373"/>
    <lineage>
        <taxon>Bacteria</taxon>
        <taxon>Bacillati</taxon>
        <taxon>Actinomycetota</taxon>
        <taxon>Actinomycetes</taxon>
        <taxon>Kitasatosporales</taxon>
        <taxon>Streptomycetaceae</taxon>
        <taxon>Streptomyces</taxon>
    </lineage>
</organism>
<dbReference type="SUPFAM" id="SSF56801">
    <property type="entry name" value="Acetyl-CoA synthetase-like"/>
    <property type="match status" value="1"/>
</dbReference>
<sequence length="187" mass="20214">DLGAYAHQDIPFERLVEELNPVRSMARNPLFQVMLTAGNVPETRWELPGLQVEPVPSMTAPPAHFDLSLTLGERRAADGSPAGLEGGILYAADLFDETTAQALAARLTRVLEQVAENARIRLSEIDVLGPQERSAVVEAWNATSRPQAAGTVLDHFDAWVRSTPDALAVRCGSAALSYGELEGRANR</sequence>
<dbReference type="InterPro" id="IPR023213">
    <property type="entry name" value="CAT-like_dom_sf"/>
</dbReference>
<dbReference type="InterPro" id="IPR001242">
    <property type="entry name" value="Condensation_dom"/>
</dbReference>
<dbReference type="PANTHER" id="PTHR45527:SF1">
    <property type="entry name" value="FATTY ACID SYNTHASE"/>
    <property type="match status" value="1"/>
</dbReference>
<dbReference type="Gene3D" id="3.30.559.10">
    <property type="entry name" value="Chloramphenicol acetyltransferase-like domain"/>
    <property type="match status" value="1"/>
</dbReference>
<comment type="caution">
    <text evidence="2">The sequence shown here is derived from an EMBL/GenBank/DDBJ whole genome shotgun (WGS) entry which is preliminary data.</text>
</comment>
<feature type="domain" description="Condensation" evidence="1">
    <location>
        <begin position="4"/>
        <end position="134"/>
    </location>
</feature>
<gene>
    <name evidence="2" type="ORF">ADK38_46470</name>
</gene>
<evidence type="ECO:0000313" key="2">
    <source>
        <dbReference type="EMBL" id="KOG43219.1"/>
    </source>
</evidence>
<proteinExistence type="predicted"/>
<protein>
    <recommendedName>
        <fullName evidence="1">Condensation domain-containing protein</fullName>
    </recommendedName>
</protein>
<name>A0ABR5IRB8_9ACTN</name>
<keyword evidence="3" id="KW-1185">Reference proteome</keyword>
<feature type="non-terminal residue" evidence="2">
    <location>
        <position position="1"/>
    </location>
</feature>
<dbReference type="SUPFAM" id="SSF52777">
    <property type="entry name" value="CoA-dependent acyltransferases"/>
    <property type="match status" value="1"/>
</dbReference>